<accession>A0ABU2AX91</accession>
<evidence type="ECO:0000256" key="1">
    <source>
        <dbReference type="ARBA" id="ARBA00010613"/>
    </source>
</evidence>
<feature type="domain" description="CN hydrolase" evidence="2">
    <location>
        <begin position="3"/>
        <end position="241"/>
    </location>
</feature>
<name>A0ABU2AX91_9MICC</name>
<dbReference type="PANTHER" id="PTHR23088:SF27">
    <property type="entry name" value="DEAMINATED GLUTATHIONE AMIDASE"/>
    <property type="match status" value="1"/>
</dbReference>
<dbReference type="InterPro" id="IPR036526">
    <property type="entry name" value="C-N_Hydrolase_sf"/>
</dbReference>
<dbReference type="Gene3D" id="3.60.110.10">
    <property type="entry name" value="Carbon-nitrogen hydrolase"/>
    <property type="match status" value="1"/>
</dbReference>
<dbReference type="PANTHER" id="PTHR23088">
    <property type="entry name" value="NITRILASE-RELATED"/>
    <property type="match status" value="1"/>
</dbReference>
<dbReference type="InterPro" id="IPR003010">
    <property type="entry name" value="C-N_Hydrolase"/>
</dbReference>
<comment type="similarity">
    <text evidence="1">Belongs to the carbon-nitrogen hydrolase superfamily. NIT1/NIT2 family.</text>
</comment>
<comment type="caution">
    <text evidence="3">The sequence shown here is derived from an EMBL/GenBank/DDBJ whole genome shotgun (WGS) entry which is preliminary data.</text>
</comment>
<dbReference type="PROSITE" id="PS01227">
    <property type="entry name" value="UPF0012"/>
    <property type="match status" value="1"/>
</dbReference>
<reference evidence="3 4" key="1">
    <citation type="submission" date="2023-07" db="EMBL/GenBank/DDBJ databases">
        <title>Sequencing the genomes of 1000 actinobacteria strains.</title>
        <authorList>
            <person name="Klenk H.-P."/>
        </authorList>
    </citation>
    <scope>NUCLEOTIDE SEQUENCE [LARGE SCALE GENOMIC DNA]</scope>
    <source>
        <strain evidence="3 4">DSM 22966</strain>
    </source>
</reference>
<evidence type="ECO:0000313" key="3">
    <source>
        <dbReference type="EMBL" id="MDR7345957.1"/>
    </source>
</evidence>
<dbReference type="InterPro" id="IPR001110">
    <property type="entry name" value="UPF0012_CS"/>
</dbReference>
<sequence length="265" mass="28910">MSVEAAVIQFAPTTDKAANLDTIRGYVMQAAEQGADIAVLPEYATYAKFGLDETYVETAEPLDGLSVSALRQLTEEHDIVLVAGVHEPDGNGRIFNTLVAMRNGEIEATYRKIHLYDAFGMRESDWVTPGSIEEPQLIDINGLRFGLQTCYDLRFPEVARMLVDAGANVLVTPAAWVPGPLKETHWMTLLRARAIENTAYVLGADQSAPVGIGHSAIIDPMGIPLALIGDEVGIARAQLNPERLETTRTTNPALTLRRFSTQPNH</sequence>
<keyword evidence="4" id="KW-1185">Reference proteome</keyword>
<evidence type="ECO:0000313" key="4">
    <source>
        <dbReference type="Proteomes" id="UP001183794"/>
    </source>
</evidence>
<gene>
    <name evidence="3" type="ORF">J2S62_000214</name>
</gene>
<dbReference type="Pfam" id="PF00795">
    <property type="entry name" value="CN_hydrolase"/>
    <property type="match status" value="1"/>
</dbReference>
<evidence type="ECO:0000259" key="2">
    <source>
        <dbReference type="PROSITE" id="PS50263"/>
    </source>
</evidence>
<dbReference type="SUPFAM" id="SSF56317">
    <property type="entry name" value="Carbon-nitrogen hydrolase"/>
    <property type="match status" value="1"/>
</dbReference>
<protein>
    <submittedName>
        <fullName evidence="3">Amidohydrolase</fullName>
    </submittedName>
</protein>
<organism evidence="3 4">
    <name type="scientific">Enteractinococcus fodinae</name>
    <dbReference type="NCBI Taxonomy" id="684663"/>
    <lineage>
        <taxon>Bacteria</taxon>
        <taxon>Bacillati</taxon>
        <taxon>Actinomycetota</taxon>
        <taxon>Actinomycetes</taxon>
        <taxon>Micrococcales</taxon>
        <taxon>Micrococcaceae</taxon>
    </lineage>
</organism>
<dbReference type="Proteomes" id="UP001183794">
    <property type="component" value="Unassembled WGS sequence"/>
</dbReference>
<dbReference type="EMBL" id="JAVDYJ010000001">
    <property type="protein sequence ID" value="MDR7345957.1"/>
    <property type="molecule type" value="Genomic_DNA"/>
</dbReference>
<dbReference type="RefSeq" id="WP_310170288.1">
    <property type="nucleotide sequence ID" value="NZ_BAABHE010000002.1"/>
</dbReference>
<dbReference type="CDD" id="cd07581">
    <property type="entry name" value="nitrilase_3"/>
    <property type="match status" value="1"/>
</dbReference>
<dbReference type="PROSITE" id="PS50263">
    <property type="entry name" value="CN_HYDROLASE"/>
    <property type="match status" value="1"/>
</dbReference>
<proteinExistence type="inferred from homology"/>